<protein>
    <submittedName>
        <fullName evidence="3">Trehalose utilisation</fullName>
    </submittedName>
</protein>
<dbReference type="Gene3D" id="3.40.50.880">
    <property type="match status" value="1"/>
</dbReference>
<keyword evidence="4" id="KW-1185">Reference proteome</keyword>
<proteinExistence type="predicted"/>
<dbReference type="SUPFAM" id="SSF52317">
    <property type="entry name" value="Class I glutamine amidotransferase-like"/>
    <property type="match status" value="1"/>
</dbReference>
<sequence>MQKFKFIPLILISLIGYGSTFSQSPKSTVKIKALILDGQNNHDQWPKLTYILKHEMEATGMFSVDVVRSKYTWKGDEFLEEFAIEGMPKTQALAEPKPDPDFSPDFSKYDVVINNFGWNAAPWPEKTQKKLEKYMKKGGGLVVFHAADNCFPKWEAYNQMIGLGGWGDRTEKDGPHVYYNDAGELIRDASPGNAGAHGPQSEYRIQVRNAQHPITKGMPSTWMHTKDELYNSLRGPAENMEILATAYSEPDNKGTGYHEPALMTLTYGKGRIFHNIMGHADYSVMGVGFLTAMLRGAEWAATGKVTQDIPDDFPTADRSSSRKFEKK</sequence>
<feature type="domain" description="ThuA-like" evidence="2">
    <location>
        <begin position="102"/>
        <end position="300"/>
    </location>
</feature>
<evidence type="ECO:0000256" key="1">
    <source>
        <dbReference type="SAM" id="MobiDB-lite"/>
    </source>
</evidence>
<feature type="region of interest" description="Disordered" evidence="1">
    <location>
        <begin position="307"/>
        <end position="327"/>
    </location>
</feature>
<name>A0A1G6WXH8_9FLAO</name>
<reference evidence="3 4" key="1">
    <citation type="submission" date="2016-10" db="EMBL/GenBank/DDBJ databases">
        <authorList>
            <person name="de Groot N.N."/>
        </authorList>
    </citation>
    <scope>NUCLEOTIDE SEQUENCE [LARGE SCALE GENOMIC DNA]</scope>
    <source>
        <strain evidence="3 4">DSM 23421</strain>
    </source>
</reference>
<dbReference type="PANTHER" id="PTHR40469">
    <property type="entry name" value="SECRETED GLYCOSYL HYDROLASE"/>
    <property type="match status" value="1"/>
</dbReference>
<dbReference type="Proteomes" id="UP000199109">
    <property type="component" value="Unassembled WGS sequence"/>
</dbReference>
<dbReference type="OrthoDB" id="9785923at2"/>
<dbReference type="PANTHER" id="PTHR40469:SF2">
    <property type="entry name" value="GALACTOSE-BINDING DOMAIN-LIKE SUPERFAMILY PROTEIN"/>
    <property type="match status" value="1"/>
</dbReference>
<dbReference type="AlphaFoldDB" id="A0A1G6WXH8"/>
<gene>
    <name evidence="3" type="ORF">SAMN05421636_101464</name>
</gene>
<organism evidence="3 4">
    <name type="scientific">Pricia antarctica</name>
    <dbReference type="NCBI Taxonomy" id="641691"/>
    <lineage>
        <taxon>Bacteria</taxon>
        <taxon>Pseudomonadati</taxon>
        <taxon>Bacteroidota</taxon>
        <taxon>Flavobacteriia</taxon>
        <taxon>Flavobacteriales</taxon>
        <taxon>Flavobacteriaceae</taxon>
        <taxon>Pricia</taxon>
    </lineage>
</organism>
<dbReference type="EMBL" id="FNAO01000001">
    <property type="protein sequence ID" value="SDD70640.1"/>
    <property type="molecule type" value="Genomic_DNA"/>
</dbReference>
<evidence type="ECO:0000313" key="4">
    <source>
        <dbReference type="Proteomes" id="UP000199109"/>
    </source>
</evidence>
<evidence type="ECO:0000313" key="3">
    <source>
        <dbReference type="EMBL" id="SDD70640.1"/>
    </source>
</evidence>
<dbReference type="InterPro" id="IPR029010">
    <property type="entry name" value="ThuA-like"/>
</dbReference>
<dbReference type="Pfam" id="PF06283">
    <property type="entry name" value="ThuA"/>
    <property type="match status" value="1"/>
</dbReference>
<dbReference type="STRING" id="641691.SAMN05421636_101464"/>
<dbReference type="RefSeq" id="WP_091865271.1">
    <property type="nucleotide sequence ID" value="NZ_FNAO01000001.1"/>
</dbReference>
<dbReference type="InterPro" id="IPR029062">
    <property type="entry name" value="Class_I_gatase-like"/>
</dbReference>
<evidence type="ECO:0000259" key="2">
    <source>
        <dbReference type="Pfam" id="PF06283"/>
    </source>
</evidence>
<accession>A0A1G6WXH8</accession>